<dbReference type="Pfam" id="PF02826">
    <property type="entry name" value="2-Hacid_dh_C"/>
    <property type="match status" value="1"/>
</dbReference>
<name>A0A5B2TJ46_9PROT</name>
<dbReference type="InterPro" id="IPR036291">
    <property type="entry name" value="NAD(P)-bd_dom_sf"/>
</dbReference>
<dbReference type="OrthoDB" id="9793626at2"/>
<dbReference type="GO" id="GO:0016491">
    <property type="term" value="F:oxidoreductase activity"/>
    <property type="evidence" value="ECO:0007669"/>
    <property type="project" value="UniProtKB-KW"/>
</dbReference>
<evidence type="ECO:0000313" key="5">
    <source>
        <dbReference type="Proteomes" id="UP000322110"/>
    </source>
</evidence>
<dbReference type="GO" id="GO:0051287">
    <property type="term" value="F:NAD binding"/>
    <property type="evidence" value="ECO:0007669"/>
    <property type="project" value="InterPro"/>
</dbReference>
<comment type="caution">
    <text evidence="4">The sequence shown here is derived from an EMBL/GenBank/DDBJ whole genome shotgun (WGS) entry which is preliminary data.</text>
</comment>
<keyword evidence="1" id="KW-0560">Oxidoreductase</keyword>
<keyword evidence="5" id="KW-1185">Reference proteome</keyword>
<dbReference type="CDD" id="cd05300">
    <property type="entry name" value="2-Hacid_dh_1"/>
    <property type="match status" value="1"/>
</dbReference>
<evidence type="ECO:0000256" key="1">
    <source>
        <dbReference type="ARBA" id="ARBA00023002"/>
    </source>
</evidence>
<proteinExistence type="predicted"/>
<evidence type="ECO:0000256" key="2">
    <source>
        <dbReference type="ARBA" id="ARBA00023027"/>
    </source>
</evidence>
<organism evidence="4 5">
    <name type="scientific">Teichococcus oryzae</name>
    <dbReference type="NCBI Taxonomy" id="1608942"/>
    <lineage>
        <taxon>Bacteria</taxon>
        <taxon>Pseudomonadati</taxon>
        <taxon>Pseudomonadota</taxon>
        <taxon>Alphaproteobacteria</taxon>
        <taxon>Acetobacterales</taxon>
        <taxon>Roseomonadaceae</taxon>
        <taxon>Roseomonas</taxon>
    </lineage>
</organism>
<dbReference type="RefSeq" id="WP_149810138.1">
    <property type="nucleotide sequence ID" value="NZ_VUKA01000001.1"/>
</dbReference>
<dbReference type="Gene3D" id="3.40.50.720">
    <property type="entry name" value="NAD(P)-binding Rossmann-like Domain"/>
    <property type="match status" value="2"/>
</dbReference>
<dbReference type="SUPFAM" id="SSF51735">
    <property type="entry name" value="NAD(P)-binding Rossmann-fold domains"/>
    <property type="match status" value="1"/>
</dbReference>
<evidence type="ECO:0000313" key="4">
    <source>
        <dbReference type="EMBL" id="KAA2214199.1"/>
    </source>
</evidence>
<reference evidence="4 5" key="1">
    <citation type="journal article" date="2015" name="Int. J. Syst. Evol. Microbiol.">
        <title>Roseomonas oryzae sp. nov., isolated from paddy rhizosphere soil.</title>
        <authorList>
            <person name="Ramaprasad E.V."/>
            <person name="Sasikala Ch."/>
            <person name="Ramana Ch.V."/>
        </authorList>
    </citation>
    <scope>NUCLEOTIDE SEQUENCE [LARGE SCALE GENOMIC DNA]</scope>
    <source>
        <strain evidence="4 5">KCTC 42542</strain>
    </source>
</reference>
<dbReference type="Proteomes" id="UP000322110">
    <property type="component" value="Unassembled WGS sequence"/>
</dbReference>
<gene>
    <name evidence="4" type="ORF">F0Q34_00235</name>
</gene>
<feature type="domain" description="D-isomer specific 2-hydroxyacid dehydrogenase NAD-binding" evidence="3">
    <location>
        <begin position="125"/>
        <end position="295"/>
    </location>
</feature>
<dbReference type="AlphaFoldDB" id="A0A5B2TJ46"/>
<evidence type="ECO:0000259" key="3">
    <source>
        <dbReference type="Pfam" id="PF02826"/>
    </source>
</evidence>
<dbReference type="InterPro" id="IPR006140">
    <property type="entry name" value="D-isomer_DH_NAD-bd"/>
</dbReference>
<dbReference type="PANTHER" id="PTHR43333">
    <property type="entry name" value="2-HACID_DH_C DOMAIN-CONTAINING PROTEIN"/>
    <property type="match status" value="1"/>
</dbReference>
<dbReference type="PANTHER" id="PTHR43333:SF1">
    <property type="entry name" value="D-ISOMER SPECIFIC 2-HYDROXYACID DEHYDROGENASE NAD-BINDING DOMAIN-CONTAINING PROTEIN"/>
    <property type="match status" value="1"/>
</dbReference>
<sequence>MSRAASPLRIEVAVNAASSLRTAFTRDAVLDAATRRPGVLEGVELGFCDTGPALEQALPGADILVLVGQAPLGALRQRAPRLRWLHYTSAGVEWLLQEGLPSDLLLTNASGTHAPKTAEFALLCVLMLGNNMPALFTAQREARWDPRPAPTVAGRTALVLGLGGLGGAAAEALSGAGLTVIGVSRSARPHPAVAESHPIAALPTLLPRADFLVITLPLTPDTHNIIGARELDLLPPGAGVVNIGRGPLLDHDALAARLSDGRLGGAVLDALPQEPLPAESPLWRTPNLIITPHCGLYDPAAYGRRCLDGFFANLERFKAGLEMRQVVDPARGY</sequence>
<dbReference type="SUPFAM" id="SSF52283">
    <property type="entry name" value="Formate/glycerate dehydrogenase catalytic domain-like"/>
    <property type="match status" value="1"/>
</dbReference>
<dbReference type="EMBL" id="VUKA01000001">
    <property type="protein sequence ID" value="KAA2214199.1"/>
    <property type="molecule type" value="Genomic_DNA"/>
</dbReference>
<accession>A0A5B2TJ46</accession>
<keyword evidence="2" id="KW-0520">NAD</keyword>
<protein>
    <submittedName>
        <fullName evidence="4">D-2-hydroxyacid dehydrogenase</fullName>
    </submittedName>
</protein>